<protein>
    <submittedName>
        <fullName evidence="2">Lytic transglycosylase</fullName>
    </submittedName>
</protein>
<keyword evidence="3" id="KW-1185">Reference proteome</keyword>
<dbReference type="RefSeq" id="WP_016390438.1">
    <property type="nucleotide sequence ID" value="NZ_KE646807.1"/>
</dbReference>
<dbReference type="AlphaFoldDB" id="A0AB33Z2Q8"/>
<dbReference type="InterPro" id="IPR036779">
    <property type="entry name" value="LysM_dom_sf"/>
</dbReference>
<feature type="domain" description="LysM" evidence="1">
    <location>
        <begin position="607"/>
        <end position="651"/>
    </location>
</feature>
<feature type="domain" description="LysM" evidence="1">
    <location>
        <begin position="381"/>
        <end position="425"/>
    </location>
</feature>
<dbReference type="Pfam" id="PF01464">
    <property type="entry name" value="SLT"/>
    <property type="match status" value="1"/>
</dbReference>
<dbReference type="Pfam" id="PF01476">
    <property type="entry name" value="LysM"/>
    <property type="match status" value="3"/>
</dbReference>
<organism evidence="2 3">
    <name type="scientific">Cycloclasticus pugetii</name>
    <dbReference type="NCBI Taxonomy" id="34068"/>
    <lineage>
        <taxon>Bacteria</taxon>
        <taxon>Pseudomonadati</taxon>
        <taxon>Pseudomonadota</taxon>
        <taxon>Gammaproteobacteria</taxon>
        <taxon>Thiotrichales</taxon>
        <taxon>Piscirickettsiaceae</taxon>
        <taxon>Cycloclasticus</taxon>
    </lineage>
</organism>
<accession>A0AB33Z2Q8</accession>
<evidence type="ECO:0000259" key="1">
    <source>
        <dbReference type="PROSITE" id="PS51782"/>
    </source>
</evidence>
<gene>
    <name evidence="2" type="ORF">L196_06785</name>
</gene>
<sequence length="659" mass="74819">MAAILSNTLLARDQEAFPLPHVLKPDVNFWLKVYTEVTTDEGFIHDNQRLNIIYERLSFTPGTSYKERQQSIKQKKKYYQDILLYLAANPSKRLDQARYRHIKALWPTGTTGEEFKEAANRLRFQLGQADRFKQGLVRAGRWQPFIKEEFQKLDLPDELAALPHVESSFRSDARSHAGAAGLWQFTRSTGRRFMRIDHVVDERLDPFLATRAAGLLLKDNHKITGTWPLALTAYNHGAAGMRRAVSATGGTDIAKIVREYKGRTFGFASRNFYNAFVAAHDIDQQPSKYFGQVQRDPPMVIQEVKLPSYYSAQGLMTAFGINNNIFKSLNPALQPTVWSNNKYIPKGYKLRVPVETGAASIKGLMARIPPDEQSMKQKPDVSYRVKRGDSLSKIAERFKVKTSQLVAINGLKSQHKIRVGQLLKLPNIAKNQLKGAHPVAQDAIFYTVRKGDRLSAIASRVGVSEANIVSLNKLKNKHYLYVGQKLRIRANPDVLSVAASAKALNPKNHVEENSLKADPSNYRVADDGSVEVQSNETLGHFSEWLSLKTTVLRKLNKMSAQSRLRMGDRLKLDFSHVDRRQLESKRLAFHKKIQDDFFKQFSVVETETLRLKNGSSVWLLAQQQNVPLWLLRQYNTKVDLNRVSTGTRLTIPKVKKKPK</sequence>
<dbReference type="Proteomes" id="UP000015462">
    <property type="component" value="Unassembled WGS sequence"/>
</dbReference>
<dbReference type="PANTHER" id="PTHR33734:SF22">
    <property type="entry name" value="MEMBRANE-BOUND LYTIC MUREIN TRANSGLYCOSYLASE D"/>
    <property type="match status" value="1"/>
</dbReference>
<reference evidence="2 3" key="1">
    <citation type="journal article" date="2013" name="Genome Announc.">
        <title>Genome Sequence of the Pyrene- and Fluoranthene-Degrading Bacterium Cycloclasticus sp. Strain PY97M.</title>
        <authorList>
            <person name="Cui Z."/>
            <person name="Xu G."/>
            <person name="Li Q."/>
            <person name="Gao W."/>
            <person name="Zheng L."/>
        </authorList>
    </citation>
    <scope>NUCLEOTIDE SEQUENCE [LARGE SCALE GENOMIC DNA]</scope>
    <source>
        <strain evidence="2 3">PY97M</strain>
    </source>
</reference>
<dbReference type="SUPFAM" id="SSF53955">
    <property type="entry name" value="Lysozyme-like"/>
    <property type="match status" value="1"/>
</dbReference>
<dbReference type="PROSITE" id="PS51782">
    <property type="entry name" value="LYSM"/>
    <property type="match status" value="3"/>
</dbReference>
<dbReference type="InterPro" id="IPR023346">
    <property type="entry name" value="Lysozyme-like_dom_sf"/>
</dbReference>
<dbReference type="CDD" id="cd16894">
    <property type="entry name" value="MltD-like"/>
    <property type="match status" value="1"/>
</dbReference>
<dbReference type="Gene3D" id="3.10.350.10">
    <property type="entry name" value="LysM domain"/>
    <property type="match status" value="2"/>
</dbReference>
<dbReference type="InterPro" id="IPR018392">
    <property type="entry name" value="LysM"/>
</dbReference>
<dbReference type="Gene3D" id="1.10.530.10">
    <property type="match status" value="1"/>
</dbReference>
<evidence type="ECO:0000313" key="3">
    <source>
        <dbReference type="Proteomes" id="UP000015462"/>
    </source>
</evidence>
<dbReference type="PANTHER" id="PTHR33734">
    <property type="entry name" value="LYSM DOMAIN-CONTAINING GPI-ANCHORED PROTEIN 2"/>
    <property type="match status" value="1"/>
</dbReference>
<proteinExistence type="predicted"/>
<dbReference type="CDD" id="cd00118">
    <property type="entry name" value="LysM"/>
    <property type="match status" value="2"/>
</dbReference>
<dbReference type="SUPFAM" id="SSF54106">
    <property type="entry name" value="LysM domain"/>
    <property type="match status" value="2"/>
</dbReference>
<dbReference type="SMART" id="SM00257">
    <property type="entry name" value="LysM"/>
    <property type="match status" value="4"/>
</dbReference>
<dbReference type="EMBL" id="ASHL01000004">
    <property type="protein sequence ID" value="EPD13328.1"/>
    <property type="molecule type" value="Genomic_DNA"/>
</dbReference>
<comment type="caution">
    <text evidence="2">The sequence shown here is derived from an EMBL/GenBank/DDBJ whole genome shotgun (WGS) entry which is preliminary data.</text>
</comment>
<name>A0AB33Z2Q8_9GAMM</name>
<evidence type="ECO:0000313" key="2">
    <source>
        <dbReference type="EMBL" id="EPD13328.1"/>
    </source>
</evidence>
<feature type="domain" description="LysM" evidence="1">
    <location>
        <begin position="444"/>
        <end position="488"/>
    </location>
</feature>
<dbReference type="InterPro" id="IPR008258">
    <property type="entry name" value="Transglycosylase_SLT_dom_1"/>
</dbReference>